<evidence type="ECO:0000256" key="1">
    <source>
        <dbReference type="ARBA" id="ARBA00004123"/>
    </source>
</evidence>
<dbReference type="NCBIfam" id="NF011465">
    <property type="entry name" value="PRK14886.1-1"/>
    <property type="match status" value="1"/>
</dbReference>
<evidence type="ECO:0000256" key="4">
    <source>
        <dbReference type="ARBA" id="ARBA00023242"/>
    </source>
</evidence>
<dbReference type="AlphaFoldDB" id="A0A9N9TRY5"/>
<reference evidence="6" key="1">
    <citation type="submission" date="2022-01" db="EMBL/GenBank/DDBJ databases">
        <authorList>
            <person name="King R."/>
        </authorList>
    </citation>
    <scope>NUCLEOTIDE SEQUENCE</scope>
</reference>
<comment type="subcellular location">
    <subcellularLocation>
        <location evidence="1">Nucleus</location>
    </subcellularLocation>
</comment>
<dbReference type="PANTHER" id="PTHR15840:SF10">
    <property type="entry name" value="EKC_KEOPS COMPLEX SUBUNIT TPRKB"/>
    <property type="match status" value="1"/>
</dbReference>
<dbReference type="GO" id="GO:0002949">
    <property type="term" value="P:tRNA threonylcarbamoyladenosine modification"/>
    <property type="evidence" value="ECO:0007669"/>
    <property type="project" value="TreeGrafter"/>
</dbReference>
<gene>
    <name evidence="6" type="ORF">PHYEVI_LOCUS10173</name>
</gene>
<sequence>MDLDPETNTKLSIKLFTQVKNAKEIKEQLIQGEFKCSMIKPSLILDPFQIAVAANKALLNEKLTTKTVYTEILFNLSPTKNISKSLQTFGIDEKDDALLVVTLCKDTENEEADFLKQIDAVEAPIEKLSDYTDINLIKKIYKINDKESSVTPILDSIVSRIATKDFLSL</sequence>
<name>A0A9N9TRY5_PHYSR</name>
<dbReference type="InterPro" id="IPR036504">
    <property type="entry name" value="CGI121/TPRKB_sf"/>
</dbReference>
<organism evidence="6 7">
    <name type="scientific">Phyllotreta striolata</name>
    <name type="common">Striped flea beetle</name>
    <name type="synonym">Crioceris striolata</name>
    <dbReference type="NCBI Taxonomy" id="444603"/>
    <lineage>
        <taxon>Eukaryota</taxon>
        <taxon>Metazoa</taxon>
        <taxon>Ecdysozoa</taxon>
        <taxon>Arthropoda</taxon>
        <taxon>Hexapoda</taxon>
        <taxon>Insecta</taxon>
        <taxon>Pterygota</taxon>
        <taxon>Neoptera</taxon>
        <taxon>Endopterygota</taxon>
        <taxon>Coleoptera</taxon>
        <taxon>Polyphaga</taxon>
        <taxon>Cucujiformia</taxon>
        <taxon>Chrysomeloidea</taxon>
        <taxon>Chrysomelidae</taxon>
        <taxon>Galerucinae</taxon>
        <taxon>Alticini</taxon>
        <taxon>Phyllotreta</taxon>
    </lineage>
</organism>
<proteinExistence type="inferred from homology"/>
<dbReference type="OrthoDB" id="329139at2759"/>
<keyword evidence="3" id="KW-0819">tRNA processing</keyword>
<dbReference type="PANTHER" id="PTHR15840">
    <property type="entry name" value="CGI-121 FAMILY MEMBER"/>
    <property type="match status" value="1"/>
</dbReference>
<comment type="similarity">
    <text evidence="2 5">Belongs to the CGI121/TPRKB family.</text>
</comment>
<dbReference type="GO" id="GO:0005634">
    <property type="term" value="C:nucleus"/>
    <property type="evidence" value="ECO:0007669"/>
    <property type="project" value="UniProtKB-SubCell"/>
</dbReference>
<accession>A0A9N9TRY5</accession>
<dbReference type="InterPro" id="IPR013926">
    <property type="entry name" value="CGI121/TPRKB"/>
</dbReference>
<dbReference type="Proteomes" id="UP001153712">
    <property type="component" value="Chromosome 7"/>
</dbReference>
<dbReference type="Gene3D" id="3.30.2380.10">
    <property type="entry name" value="CGI121/TPRKB"/>
    <property type="match status" value="1"/>
</dbReference>
<evidence type="ECO:0000256" key="5">
    <source>
        <dbReference type="RuleBase" id="RU004398"/>
    </source>
</evidence>
<evidence type="ECO:0000256" key="2">
    <source>
        <dbReference type="ARBA" id="ARBA00005546"/>
    </source>
</evidence>
<protein>
    <submittedName>
        <fullName evidence="6">Uncharacterized protein</fullName>
    </submittedName>
</protein>
<dbReference type="Pfam" id="PF08617">
    <property type="entry name" value="CGI-121"/>
    <property type="match status" value="1"/>
</dbReference>
<evidence type="ECO:0000313" key="7">
    <source>
        <dbReference type="Proteomes" id="UP001153712"/>
    </source>
</evidence>
<dbReference type="GO" id="GO:0005829">
    <property type="term" value="C:cytosol"/>
    <property type="evidence" value="ECO:0007669"/>
    <property type="project" value="TreeGrafter"/>
</dbReference>
<dbReference type="SUPFAM" id="SSF143870">
    <property type="entry name" value="PF0523-like"/>
    <property type="match status" value="1"/>
</dbReference>
<keyword evidence="7" id="KW-1185">Reference proteome</keyword>
<dbReference type="GO" id="GO:0000408">
    <property type="term" value="C:EKC/KEOPS complex"/>
    <property type="evidence" value="ECO:0007669"/>
    <property type="project" value="TreeGrafter"/>
</dbReference>
<evidence type="ECO:0000313" key="6">
    <source>
        <dbReference type="EMBL" id="CAG9863897.1"/>
    </source>
</evidence>
<evidence type="ECO:0000256" key="3">
    <source>
        <dbReference type="ARBA" id="ARBA00022694"/>
    </source>
</evidence>
<keyword evidence="4 5" id="KW-0539">Nucleus</keyword>
<dbReference type="EMBL" id="OU900100">
    <property type="protein sequence ID" value="CAG9863897.1"/>
    <property type="molecule type" value="Genomic_DNA"/>
</dbReference>